<keyword evidence="3" id="KW-1185">Reference proteome</keyword>
<feature type="transmembrane region" description="Helical" evidence="1">
    <location>
        <begin position="45"/>
        <end position="68"/>
    </location>
</feature>
<comment type="caution">
    <text evidence="2">The sequence shown here is derived from an EMBL/GenBank/DDBJ whole genome shotgun (WGS) entry which is preliminary data.</text>
</comment>
<dbReference type="AlphaFoldDB" id="A0A9W4GYP7"/>
<dbReference type="RefSeq" id="WP_205045879.1">
    <property type="nucleotide sequence ID" value="NZ_CAJVAX010000008.1"/>
</dbReference>
<evidence type="ECO:0000256" key="1">
    <source>
        <dbReference type="SAM" id="Phobius"/>
    </source>
</evidence>
<proteinExistence type="predicted"/>
<dbReference type="Proteomes" id="UP001153328">
    <property type="component" value="Unassembled WGS sequence"/>
</dbReference>
<gene>
    <name evidence="2" type="ORF">SBRY_160033</name>
</gene>
<dbReference type="EMBL" id="CAJVAX010000008">
    <property type="protein sequence ID" value="CAG7623381.1"/>
    <property type="molecule type" value="Genomic_DNA"/>
</dbReference>
<name>A0A9W4GYP7_9ACTN</name>
<keyword evidence="1" id="KW-1133">Transmembrane helix</keyword>
<reference evidence="2" key="1">
    <citation type="submission" date="2021-06" db="EMBL/GenBank/DDBJ databases">
        <authorList>
            <person name="Arsene-Ploetze F."/>
        </authorList>
    </citation>
    <scope>NUCLEOTIDE SEQUENCE</scope>
    <source>
        <strain evidence="2">SBRY1</strain>
    </source>
</reference>
<evidence type="ECO:0000313" key="3">
    <source>
        <dbReference type="Proteomes" id="UP001153328"/>
    </source>
</evidence>
<accession>A0A9W4GYP7</accession>
<sequence>MTTVGNHRPGPGHDLRLLVSAISAPVLLAIAGLLCWWAVNSGPDGRAALLIVATVCAVLFFVVSADAVKAWRHAHH</sequence>
<organism evidence="2 3">
    <name type="scientific">Actinacidiphila bryophytorum</name>
    <dbReference type="NCBI Taxonomy" id="1436133"/>
    <lineage>
        <taxon>Bacteria</taxon>
        <taxon>Bacillati</taxon>
        <taxon>Actinomycetota</taxon>
        <taxon>Actinomycetes</taxon>
        <taxon>Kitasatosporales</taxon>
        <taxon>Streptomycetaceae</taxon>
        <taxon>Actinacidiphila</taxon>
    </lineage>
</organism>
<protein>
    <submittedName>
        <fullName evidence="2">Uncharacterized protein</fullName>
    </submittedName>
</protein>
<keyword evidence="1" id="KW-0812">Transmembrane</keyword>
<evidence type="ECO:0000313" key="2">
    <source>
        <dbReference type="EMBL" id="CAG7623381.1"/>
    </source>
</evidence>
<feature type="transmembrane region" description="Helical" evidence="1">
    <location>
        <begin position="17"/>
        <end position="39"/>
    </location>
</feature>
<keyword evidence="1" id="KW-0472">Membrane</keyword>